<dbReference type="GO" id="GO:0008239">
    <property type="term" value="F:dipeptidyl-peptidase activity"/>
    <property type="evidence" value="ECO:0007669"/>
    <property type="project" value="TreeGrafter"/>
</dbReference>
<evidence type="ECO:0000256" key="3">
    <source>
        <dbReference type="SAM" id="SignalP"/>
    </source>
</evidence>
<evidence type="ECO:0000313" key="4">
    <source>
        <dbReference type="EMBL" id="SEK30563.1"/>
    </source>
</evidence>
<keyword evidence="1" id="KW-0479">Metal-binding</keyword>
<dbReference type="AlphaFoldDB" id="A0A1H7FWU6"/>
<dbReference type="PROSITE" id="PS51257">
    <property type="entry name" value="PROKAR_LIPOPROTEIN"/>
    <property type="match status" value="1"/>
</dbReference>
<keyword evidence="5" id="KW-1185">Reference proteome</keyword>
<feature type="chain" id="PRO_5011565061" evidence="3">
    <location>
        <begin position="21"/>
        <end position="551"/>
    </location>
</feature>
<evidence type="ECO:0000256" key="1">
    <source>
        <dbReference type="ARBA" id="ARBA00022723"/>
    </source>
</evidence>
<dbReference type="GO" id="GO:0005737">
    <property type="term" value="C:cytoplasm"/>
    <property type="evidence" value="ECO:0007669"/>
    <property type="project" value="TreeGrafter"/>
</dbReference>
<dbReference type="STRING" id="641665.GCA_002104455_00677"/>
<dbReference type="InterPro" id="IPR039461">
    <property type="entry name" value="Peptidase_M49"/>
</dbReference>
<dbReference type="GO" id="GO:0046872">
    <property type="term" value="F:metal ion binding"/>
    <property type="evidence" value="ECO:0007669"/>
    <property type="project" value="UniProtKB-KW"/>
</dbReference>
<gene>
    <name evidence="4" type="ORF">SAMN05216262_10125</name>
</gene>
<dbReference type="OrthoDB" id="9812747at2"/>
<feature type="signal peptide" evidence="3">
    <location>
        <begin position="1"/>
        <end position="20"/>
    </location>
</feature>
<accession>A0A1H7FWU6</accession>
<proteinExistence type="predicted"/>
<name>A0A1H7FWU6_9GAMM</name>
<protein>
    <submittedName>
        <fullName evidence="4">Peptidase family M49</fullName>
    </submittedName>
</protein>
<dbReference type="PANTHER" id="PTHR23422">
    <property type="entry name" value="DIPEPTIDYL PEPTIDASE III-RELATED"/>
    <property type="match status" value="1"/>
</dbReference>
<keyword evidence="3" id="KW-0732">Signal</keyword>
<evidence type="ECO:0000256" key="2">
    <source>
        <dbReference type="ARBA" id="ARBA00022801"/>
    </source>
</evidence>
<dbReference type="RefSeq" id="WP_085283197.1">
    <property type="nucleotide sequence ID" value="NZ_FOBI01000001.1"/>
</dbReference>
<dbReference type="Proteomes" id="UP000199297">
    <property type="component" value="Unassembled WGS sequence"/>
</dbReference>
<reference evidence="5" key="1">
    <citation type="submission" date="2016-10" db="EMBL/GenBank/DDBJ databases">
        <authorList>
            <person name="Varghese N."/>
            <person name="Submissions S."/>
        </authorList>
    </citation>
    <scope>NUCLEOTIDE SEQUENCE [LARGE SCALE GENOMIC DNA]</scope>
    <source>
        <strain evidence="5">CGMCC 1.9127</strain>
    </source>
</reference>
<keyword evidence="2" id="KW-0378">Hydrolase</keyword>
<evidence type="ECO:0000313" key="5">
    <source>
        <dbReference type="Proteomes" id="UP000199297"/>
    </source>
</evidence>
<dbReference type="PANTHER" id="PTHR23422:SF9">
    <property type="entry name" value="ZN-DEPENDENT HYDROLASE"/>
    <property type="match status" value="1"/>
</dbReference>
<dbReference type="Gene3D" id="3.30.540.30">
    <property type="match status" value="1"/>
</dbReference>
<dbReference type="EMBL" id="FOBI01000001">
    <property type="protein sequence ID" value="SEK30563.1"/>
    <property type="molecule type" value="Genomic_DNA"/>
</dbReference>
<sequence length="551" mass="61258">MKLSKIAALMIMAGTLAACGDNNDQQTASKAALLPEYQDRLGIYKTVTLNADLSHLSDNQRKMLSLLIEASDIADSLFWQQAFGQDKDSFLASISDDKVREFARINYGPWDRLNGDKPFLTGYGEKNPGVQFYPSDISKAEFEQATFADKNGLYSLVIRNESGQLSTIAYSEAYSDEVNRIAVILEKAATFADDKEFANYLKMRATAIRTDDFQASDFAWMDMKKNPIDVVIGPIETYEDQLYGYRAAFESYVLVKDMAWSEKLAKYAQYLPELQKGLPVDKKYKAETPGSDADLNAYDVIYYAGHSNAGSKTIAINLPNDEQVQLEKGTRRLQLKNAMQAKFDHILVPLAEQLIVPEQRKHITFNAFFANTMFHEVSHGLGIKNTVNNKGTVRQALKEHASALEEGKADILGLYMISQLLDKGAITEGQLEDYYVTFMAGIFRSVRFGASSAHGKANMVRFNYFQEQGAFERNEQGFYSVNIEKMGAAIDSLSNLILTLQGNGDYQGVAKLVADKGLISPDLQSDLAKLTSANIPVDITFIQGKKVLGLN</sequence>
<organism evidence="4 5">
    <name type="scientific">Colwellia chukchiensis</name>
    <dbReference type="NCBI Taxonomy" id="641665"/>
    <lineage>
        <taxon>Bacteria</taxon>
        <taxon>Pseudomonadati</taxon>
        <taxon>Pseudomonadota</taxon>
        <taxon>Gammaproteobacteria</taxon>
        <taxon>Alteromonadales</taxon>
        <taxon>Colwelliaceae</taxon>
        <taxon>Colwellia</taxon>
    </lineage>
</organism>
<dbReference type="Pfam" id="PF03571">
    <property type="entry name" value="Peptidase_M49"/>
    <property type="match status" value="1"/>
</dbReference>